<name>A0AA39UVJ3_9AGAR</name>
<dbReference type="EMBL" id="JAUEPU010000020">
    <property type="protein sequence ID" value="KAK0494670.1"/>
    <property type="molecule type" value="Genomic_DNA"/>
</dbReference>
<evidence type="ECO:0000313" key="4">
    <source>
        <dbReference type="Proteomes" id="UP001175228"/>
    </source>
</evidence>
<feature type="domain" description="CxC2-like cysteine cluster KDZ transposase-associated" evidence="2">
    <location>
        <begin position="131"/>
        <end position="237"/>
    </location>
</feature>
<reference evidence="3" key="1">
    <citation type="submission" date="2023-06" db="EMBL/GenBank/DDBJ databases">
        <authorList>
            <consortium name="Lawrence Berkeley National Laboratory"/>
            <person name="Ahrendt S."/>
            <person name="Sahu N."/>
            <person name="Indic B."/>
            <person name="Wong-Bajracharya J."/>
            <person name="Merenyi Z."/>
            <person name="Ke H.-M."/>
            <person name="Monk M."/>
            <person name="Kocsube S."/>
            <person name="Drula E."/>
            <person name="Lipzen A."/>
            <person name="Balint B."/>
            <person name="Henrissat B."/>
            <person name="Andreopoulos B."/>
            <person name="Martin F.M."/>
            <person name="Harder C.B."/>
            <person name="Rigling D."/>
            <person name="Ford K.L."/>
            <person name="Foster G.D."/>
            <person name="Pangilinan J."/>
            <person name="Papanicolaou A."/>
            <person name="Barry K."/>
            <person name="LaButti K."/>
            <person name="Viragh M."/>
            <person name="Koriabine M."/>
            <person name="Yan M."/>
            <person name="Riley R."/>
            <person name="Champramary S."/>
            <person name="Plett K.L."/>
            <person name="Tsai I.J."/>
            <person name="Slot J."/>
            <person name="Sipos G."/>
            <person name="Plett J."/>
            <person name="Nagy L.G."/>
            <person name="Grigoriev I.V."/>
        </authorList>
    </citation>
    <scope>NUCLEOTIDE SEQUENCE</scope>
    <source>
        <strain evidence="3">HWK02</strain>
    </source>
</reference>
<sequence length="955" mass="107801">MDIYSSWEGKLDLQQTFTTITSKHSTVHQSAPYVSNTEDWCFDRPTAYLTSETEANLGGIMNLVLVIWFNADCKLQEEPLPWWLLEIDCYLAEFLRLEAKQVAMSVICARRRNKEAIAAQFAQIHHLRAELHSIGLVIQLGHARSDPCVSPCTATCKLDVINIDRIHTIDVHFCDCHRAQPHYVQLLCRQWFPASVEIPHTAVTFQALRHYQMLSFMSKISAYEYYHSLARLVDNMGTESSLDKLQIFLRVVWEWCNICLLKCSGRGNNPTGVKGTKPGECAVLCPACPQPGINMVDTREGEKLKHNNVSSDEQDPGLNAGYAYFVENQAFKNYLQKYSDLLPDETNTCNNHDAIKLAQPCRKGTAVSGVGAVVCTQHDMRCPLSVVDLQKGEAYLNMDYAILLTLQCNTPQQLVISYDIACQWTVNLWNQIVIYGPGMAPPQCPENIIGLVPKFYLPAHIFKCRQNFSFNWTPHIRCTDGEALERGWMCSNLVASSTKEMMAGSQRDMLDDHWGDHNWRKVTSIGEQLLHKIKEAVLEMVDHHAALEDFSQSILKELSHHVQEWTQLHRAALTLVSIQVKLAEKESQKLTALDHTVVMSASELITVGIQLESAQVDVGGDAKVLGPYATDIAQGNVLIASNWLHQSINGWIDFQQVHVPSVHALHQQECQSRGDKCMEVWDIKLWMPSQLCAAQKTCKMDIMEYEWELRIAQAEEALDVICRKVILKTYVMKHKDKYMHGQCQGTKSSELLGDAKGSKERSIAAYNHVYLSLCALEQPLKKMAWWNHYRDLEKEDTYPLNKDGMDSGCYDKVVEEDDPAPRKKKGKRKAASKTASAGPSNSGSSGINEDMQRQALGEGHHHLSWIWMASGSLNSQSPKDMVDSLIGVAQHYKLNGVNAELGQSDGRRNVNLLGKRWTEYHNSSNGKRNIGHSEQRKRFLGQQGALTHMLFVKQH</sequence>
<dbReference type="InterPro" id="IPR041457">
    <property type="entry name" value="CxC2_KDZ-assoc"/>
</dbReference>
<proteinExistence type="predicted"/>
<dbReference type="Pfam" id="PF18758">
    <property type="entry name" value="KDZ"/>
    <property type="match status" value="1"/>
</dbReference>
<feature type="region of interest" description="Disordered" evidence="1">
    <location>
        <begin position="811"/>
        <end position="849"/>
    </location>
</feature>
<comment type="caution">
    <text evidence="3">The sequence shown here is derived from an EMBL/GenBank/DDBJ whole genome shotgun (WGS) entry which is preliminary data.</text>
</comment>
<dbReference type="Pfam" id="PF18803">
    <property type="entry name" value="CxC2"/>
    <property type="match status" value="1"/>
</dbReference>
<feature type="compositionally biased region" description="Basic residues" evidence="1">
    <location>
        <begin position="822"/>
        <end position="831"/>
    </location>
</feature>
<dbReference type="InterPro" id="IPR040521">
    <property type="entry name" value="KDZ"/>
</dbReference>
<protein>
    <recommendedName>
        <fullName evidence="2">CxC2-like cysteine cluster KDZ transposase-associated domain-containing protein</fullName>
    </recommendedName>
</protein>
<evidence type="ECO:0000259" key="2">
    <source>
        <dbReference type="Pfam" id="PF18803"/>
    </source>
</evidence>
<accession>A0AA39UVJ3</accession>
<evidence type="ECO:0000256" key="1">
    <source>
        <dbReference type="SAM" id="MobiDB-lite"/>
    </source>
</evidence>
<feature type="compositionally biased region" description="Low complexity" evidence="1">
    <location>
        <begin position="832"/>
        <end position="846"/>
    </location>
</feature>
<gene>
    <name evidence="3" type="ORF">EDD18DRAFT_1107163</name>
</gene>
<dbReference type="Proteomes" id="UP001175228">
    <property type="component" value="Unassembled WGS sequence"/>
</dbReference>
<keyword evidence="4" id="KW-1185">Reference proteome</keyword>
<evidence type="ECO:0000313" key="3">
    <source>
        <dbReference type="EMBL" id="KAK0494670.1"/>
    </source>
</evidence>
<organism evidence="3 4">
    <name type="scientific">Armillaria luteobubalina</name>
    <dbReference type="NCBI Taxonomy" id="153913"/>
    <lineage>
        <taxon>Eukaryota</taxon>
        <taxon>Fungi</taxon>
        <taxon>Dikarya</taxon>
        <taxon>Basidiomycota</taxon>
        <taxon>Agaricomycotina</taxon>
        <taxon>Agaricomycetes</taxon>
        <taxon>Agaricomycetidae</taxon>
        <taxon>Agaricales</taxon>
        <taxon>Marasmiineae</taxon>
        <taxon>Physalacriaceae</taxon>
        <taxon>Armillaria</taxon>
    </lineage>
</organism>
<dbReference type="AlphaFoldDB" id="A0AA39UVJ3"/>